<dbReference type="EMBL" id="CP110421">
    <property type="protein sequence ID" value="WAQ80850.1"/>
    <property type="molecule type" value="Genomic_DNA"/>
</dbReference>
<dbReference type="GeneID" id="77806083"/>
<proteinExistence type="predicted"/>
<dbReference type="InterPro" id="IPR017383">
    <property type="entry name" value="ARPC1"/>
</dbReference>
<dbReference type="PANTHER" id="PTHR10709">
    <property type="entry name" value="ACTIN-RELATED PROTEIN 2/3 COMPLEX SUBUNIT 1"/>
    <property type="match status" value="1"/>
</dbReference>
<sequence length="150" mass="16325">MPRILGTRMAQFAVGSGARKIAACQHDHESNWWVAKHLKKLLRPTVPSPPQLGLACRRLGQGHLLSLITYIESVNSKPAPTVWGERIPFNTICVDFAATGGWVHNICILHSEEPPAFVTHDSAVTLVHPSGPDAAPHVIHVTKLACNPCH</sequence>
<keyword evidence="4" id="KW-0677">Repeat</keyword>
<keyword evidence="5" id="KW-0206">Cytoskeleton</keyword>
<gene>
    <name evidence="6" type="ORF">PtA15_1A188</name>
</gene>
<keyword evidence="7" id="KW-1185">Reference proteome</keyword>
<dbReference type="Proteomes" id="UP001164743">
    <property type="component" value="Chromosome 1A"/>
</dbReference>
<evidence type="ECO:0000313" key="6">
    <source>
        <dbReference type="EMBL" id="WAQ80850.1"/>
    </source>
</evidence>
<evidence type="ECO:0000256" key="4">
    <source>
        <dbReference type="ARBA" id="ARBA00022737"/>
    </source>
</evidence>
<evidence type="ECO:0000256" key="2">
    <source>
        <dbReference type="ARBA" id="ARBA00022490"/>
    </source>
</evidence>
<dbReference type="Gene3D" id="2.130.10.10">
    <property type="entry name" value="YVTN repeat-like/Quinoprotein amine dehydrogenase"/>
    <property type="match status" value="1"/>
</dbReference>
<keyword evidence="2" id="KW-0963">Cytoplasm</keyword>
<evidence type="ECO:0000313" key="7">
    <source>
        <dbReference type="Proteomes" id="UP001164743"/>
    </source>
</evidence>
<evidence type="ECO:0000256" key="5">
    <source>
        <dbReference type="ARBA" id="ARBA00023212"/>
    </source>
</evidence>
<reference evidence="6" key="1">
    <citation type="submission" date="2022-10" db="EMBL/GenBank/DDBJ databases">
        <title>Puccinia triticina Genome sequencing and assembly.</title>
        <authorList>
            <person name="Li C."/>
        </authorList>
    </citation>
    <scope>NUCLEOTIDE SEQUENCE</scope>
    <source>
        <strain evidence="6">Pt15</strain>
    </source>
</reference>
<dbReference type="PANTHER" id="PTHR10709:SF2">
    <property type="entry name" value="ACTIN-RELATED PROTEIN 2_3 COMPLEX SUBUNIT"/>
    <property type="match status" value="1"/>
</dbReference>
<comment type="subcellular location">
    <subcellularLocation>
        <location evidence="1">Cytoplasm</location>
    </subcellularLocation>
</comment>
<dbReference type="InterPro" id="IPR015943">
    <property type="entry name" value="WD40/YVTN_repeat-like_dom_sf"/>
</dbReference>
<evidence type="ECO:0000256" key="3">
    <source>
        <dbReference type="ARBA" id="ARBA00022574"/>
    </source>
</evidence>
<dbReference type="RefSeq" id="XP_053016405.1">
    <property type="nucleotide sequence ID" value="XM_053165188.1"/>
</dbReference>
<protein>
    <submittedName>
        <fullName evidence="6">Uncharacterized protein</fullName>
    </submittedName>
</protein>
<organism evidence="6 7">
    <name type="scientific">Puccinia triticina</name>
    <dbReference type="NCBI Taxonomy" id="208348"/>
    <lineage>
        <taxon>Eukaryota</taxon>
        <taxon>Fungi</taxon>
        <taxon>Dikarya</taxon>
        <taxon>Basidiomycota</taxon>
        <taxon>Pucciniomycotina</taxon>
        <taxon>Pucciniomycetes</taxon>
        <taxon>Pucciniales</taxon>
        <taxon>Pucciniaceae</taxon>
        <taxon>Puccinia</taxon>
    </lineage>
</organism>
<name>A0ABY7C7T5_9BASI</name>
<accession>A0ABY7C7T5</accession>
<keyword evidence="3" id="KW-0853">WD repeat</keyword>
<evidence type="ECO:0000256" key="1">
    <source>
        <dbReference type="ARBA" id="ARBA00004496"/>
    </source>
</evidence>